<sequence>MEDIKKSMKLVESFQAVAKSTSIQEMAQKHLVSTSVSKVMKESEGEDEQPYEEGYRAAQSGKSKSNPYDTSDPNGYDWEDGWLDGKKYPGKSIDEAVRVMSTNPDTGSMVRYPKNHPAGEVAQSHRDTTAKLVKQARSAGTTLKKDSTERVDGANVMKYSSKNVKNVSEESGAKSVNEVSLGNYTAKAAKSKAMAQMDKAFGYNGDGNSNADSTIKKRTAGLERAQVRTSKSKDAALAKAKEDRKASDIANKEKYEKQLSDLKGQFDKNYDRSDDHSYWTKHKEMAAQIKDLEKRLGGISEASGGAIEAYGVRGMNSKQWRKTFKSQAAFDAWLKLNDGDVEVHGTRNPNELDEAADSNDVARAPAKQDAKKLSESVDVASAITLSPDALMGILKLAGMQPYIPSPTAAPVTGVVSAMPSIAPQTNIAQPSMSALAAMIPDDLMVGDDCESEQGLEEAGIEYANSPDEEYCDTDELLKSGNDMHRSKGTHPKVAGGDNPMQPVEEHDDSISEQMQHSGQRTADSAGTADSYYGRARKPNKSDNGVKTYDLTPEEIKAYYAAYDANEEAGDFKDWGRD</sequence>
<proteinExistence type="predicted"/>
<dbReference type="EMBL" id="LR796237">
    <property type="protein sequence ID" value="CAB4129536.1"/>
    <property type="molecule type" value="Genomic_DNA"/>
</dbReference>
<evidence type="ECO:0000256" key="1">
    <source>
        <dbReference type="SAM" id="MobiDB-lite"/>
    </source>
</evidence>
<feature type="compositionally biased region" description="Basic and acidic residues" evidence="1">
    <location>
        <begin position="231"/>
        <end position="252"/>
    </location>
</feature>
<gene>
    <name evidence="2" type="ORF">UFOVP116_34</name>
</gene>
<feature type="region of interest" description="Disordered" evidence="1">
    <location>
        <begin position="103"/>
        <end position="128"/>
    </location>
</feature>
<feature type="compositionally biased region" description="Polar residues" evidence="1">
    <location>
        <begin position="511"/>
        <end position="524"/>
    </location>
</feature>
<protein>
    <submittedName>
        <fullName evidence="2">Uncharacterized protein</fullName>
    </submittedName>
</protein>
<feature type="region of interest" description="Disordered" evidence="1">
    <location>
        <begin position="478"/>
        <end position="550"/>
    </location>
</feature>
<feature type="compositionally biased region" description="Polar residues" evidence="1">
    <location>
        <begin position="60"/>
        <end position="73"/>
    </location>
</feature>
<organism evidence="2">
    <name type="scientific">uncultured Caudovirales phage</name>
    <dbReference type="NCBI Taxonomy" id="2100421"/>
    <lineage>
        <taxon>Viruses</taxon>
        <taxon>Duplodnaviria</taxon>
        <taxon>Heunggongvirae</taxon>
        <taxon>Uroviricota</taxon>
        <taxon>Caudoviricetes</taxon>
        <taxon>Peduoviridae</taxon>
        <taxon>Maltschvirus</taxon>
        <taxon>Maltschvirus maltsch</taxon>
    </lineage>
</organism>
<feature type="region of interest" description="Disordered" evidence="1">
    <location>
        <begin position="34"/>
        <end position="82"/>
    </location>
</feature>
<name>A0A6J5L8G5_9CAUD</name>
<evidence type="ECO:0000313" key="2">
    <source>
        <dbReference type="EMBL" id="CAB4129536.1"/>
    </source>
</evidence>
<accession>A0A6J5L8G5</accession>
<feature type="region of interest" description="Disordered" evidence="1">
    <location>
        <begin position="219"/>
        <end position="252"/>
    </location>
</feature>
<reference evidence="2" key="1">
    <citation type="submission" date="2020-04" db="EMBL/GenBank/DDBJ databases">
        <authorList>
            <person name="Chiriac C."/>
            <person name="Salcher M."/>
            <person name="Ghai R."/>
            <person name="Kavagutti S V."/>
        </authorList>
    </citation>
    <scope>NUCLEOTIDE SEQUENCE</scope>
</reference>